<evidence type="ECO:0000259" key="6">
    <source>
        <dbReference type="PROSITE" id="PS51078"/>
    </source>
</evidence>
<dbReference type="InterPro" id="IPR014757">
    <property type="entry name" value="Tscrpt_reg_IclR_C"/>
</dbReference>
<dbReference type="SUPFAM" id="SSF55781">
    <property type="entry name" value="GAF domain-like"/>
    <property type="match status" value="1"/>
</dbReference>
<dbReference type="GO" id="GO:0003700">
    <property type="term" value="F:DNA-binding transcription factor activity"/>
    <property type="evidence" value="ECO:0007669"/>
    <property type="project" value="TreeGrafter"/>
</dbReference>
<dbReference type="InterPro" id="IPR029016">
    <property type="entry name" value="GAF-like_dom_sf"/>
</dbReference>
<feature type="signal peptide" evidence="4">
    <location>
        <begin position="1"/>
        <end position="19"/>
    </location>
</feature>
<dbReference type="GO" id="GO:0045892">
    <property type="term" value="P:negative regulation of DNA-templated transcription"/>
    <property type="evidence" value="ECO:0007669"/>
    <property type="project" value="TreeGrafter"/>
</dbReference>
<evidence type="ECO:0000256" key="3">
    <source>
        <dbReference type="ARBA" id="ARBA00023163"/>
    </source>
</evidence>
<comment type="caution">
    <text evidence="7">The sequence shown here is derived from an EMBL/GenBank/DDBJ whole genome shotgun (WGS) entry which is preliminary data.</text>
</comment>
<dbReference type="PROSITE" id="PS51078">
    <property type="entry name" value="ICLR_ED"/>
    <property type="match status" value="1"/>
</dbReference>
<dbReference type="GO" id="GO:0003677">
    <property type="term" value="F:DNA binding"/>
    <property type="evidence" value="ECO:0007669"/>
    <property type="project" value="UniProtKB-KW"/>
</dbReference>
<organism evidence="7 8">
    <name type="scientific">Streptomyces coryli</name>
    <dbReference type="NCBI Taxonomy" id="1128680"/>
    <lineage>
        <taxon>Bacteria</taxon>
        <taxon>Bacillati</taxon>
        <taxon>Actinomycetota</taxon>
        <taxon>Actinomycetes</taxon>
        <taxon>Kitasatosporales</taxon>
        <taxon>Streptomycetaceae</taxon>
        <taxon>Streptomyces</taxon>
    </lineage>
</organism>
<dbReference type="AlphaFoldDB" id="A0A6G4U9B7"/>
<dbReference type="InterPro" id="IPR036390">
    <property type="entry name" value="WH_DNA-bd_sf"/>
</dbReference>
<gene>
    <name evidence="7" type="ORF">G5C51_30910</name>
</gene>
<evidence type="ECO:0000313" key="7">
    <source>
        <dbReference type="EMBL" id="NGN68296.1"/>
    </source>
</evidence>
<dbReference type="RefSeq" id="WP_165242108.1">
    <property type="nucleotide sequence ID" value="NZ_JAAKZV010000194.1"/>
</dbReference>
<dbReference type="Pfam" id="PF09339">
    <property type="entry name" value="HTH_IclR"/>
    <property type="match status" value="1"/>
</dbReference>
<dbReference type="InterPro" id="IPR050707">
    <property type="entry name" value="HTH_MetabolicPath_Reg"/>
</dbReference>
<dbReference type="Gene3D" id="3.30.450.40">
    <property type="match status" value="1"/>
</dbReference>
<keyword evidence="2" id="KW-0238">DNA-binding</keyword>
<name>A0A6G4U9B7_9ACTN</name>
<keyword evidence="4" id="KW-0732">Signal</keyword>
<keyword evidence="8" id="KW-1185">Reference proteome</keyword>
<dbReference type="SUPFAM" id="SSF46785">
    <property type="entry name" value="Winged helix' DNA-binding domain"/>
    <property type="match status" value="1"/>
</dbReference>
<protein>
    <submittedName>
        <fullName evidence="7">Helix-turn-helix domain-containing protein</fullName>
    </submittedName>
</protein>
<dbReference type="InterPro" id="IPR005471">
    <property type="entry name" value="Tscrpt_reg_IclR_N"/>
</dbReference>
<keyword evidence="1" id="KW-0805">Transcription regulation</keyword>
<dbReference type="PANTHER" id="PTHR30136:SF35">
    <property type="entry name" value="HTH-TYPE TRANSCRIPTIONAL REGULATOR RV1719"/>
    <property type="match status" value="1"/>
</dbReference>
<feature type="domain" description="HTH iclR-type" evidence="5">
    <location>
        <begin position="5"/>
        <end position="68"/>
    </location>
</feature>
<feature type="chain" id="PRO_5026215739" evidence="4">
    <location>
        <begin position="20"/>
        <end position="311"/>
    </location>
</feature>
<evidence type="ECO:0000313" key="8">
    <source>
        <dbReference type="Proteomes" id="UP000481583"/>
    </source>
</evidence>
<reference evidence="7 8" key="1">
    <citation type="submission" date="2020-02" db="EMBL/GenBank/DDBJ databases">
        <title>Whole-genome analyses of novel actinobacteria.</title>
        <authorList>
            <person name="Sahin N."/>
        </authorList>
    </citation>
    <scope>NUCLEOTIDE SEQUENCE [LARGE SCALE GENOMIC DNA]</scope>
    <source>
        <strain evidence="7 8">A7024</strain>
    </source>
</reference>
<dbReference type="Proteomes" id="UP000481583">
    <property type="component" value="Unassembled WGS sequence"/>
</dbReference>
<evidence type="ECO:0000256" key="1">
    <source>
        <dbReference type="ARBA" id="ARBA00023015"/>
    </source>
</evidence>
<keyword evidence="3" id="KW-0804">Transcription</keyword>
<dbReference type="Gene3D" id="1.10.10.10">
    <property type="entry name" value="Winged helix-like DNA-binding domain superfamily/Winged helix DNA-binding domain"/>
    <property type="match status" value="1"/>
</dbReference>
<feature type="domain" description="IclR-ED" evidence="6">
    <location>
        <begin position="69"/>
        <end position="300"/>
    </location>
</feature>
<accession>A0A6G4U9B7</accession>
<evidence type="ECO:0000256" key="4">
    <source>
        <dbReference type="SAM" id="SignalP"/>
    </source>
</evidence>
<dbReference type="InterPro" id="IPR036388">
    <property type="entry name" value="WH-like_DNA-bd_sf"/>
</dbReference>
<proteinExistence type="predicted"/>
<sequence length="311" mass="32228">MVRPALAAARALAVLNFFAAHPGGSFTLSELSSSLGINLASALSVLRALEDAGYLVRHPTRKTYELGAYPVALGDAALRGNPAVDLARGQMAGLARELGSETVIAALVRGGAGADGDQVVILATEGTPQIPTADVRPGQRVPLVPPLGQVFYAWSPEGRIEAWLSRLEPATREAVRAQLLAALAAVRARGYSVAVDRPARMEIGTVLGLLAEQPTDAGRLQGRLDAAAMALVDSGYELADVDAEAEYSIASVVAAVHDPHGGVALALMVNGLRRATGRQVTEVGERLAGIAQAITKQTGGRIVPLSARDIS</sequence>
<dbReference type="PANTHER" id="PTHR30136">
    <property type="entry name" value="HELIX-TURN-HELIX TRANSCRIPTIONAL REGULATOR, ICLR FAMILY"/>
    <property type="match status" value="1"/>
</dbReference>
<dbReference type="PROSITE" id="PS51077">
    <property type="entry name" value="HTH_ICLR"/>
    <property type="match status" value="1"/>
</dbReference>
<dbReference type="EMBL" id="JAAKZV010000194">
    <property type="protein sequence ID" value="NGN68296.1"/>
    <property type="molecule type" value="Genomic_DNA"/>
</dbReference>
<dbReference type="SMART" id="SM00346">
    <property type="entry name" value="HTH_ICLR"/>
    <property type="match status" value="1"/>
</dbReference>
<evidence type="ECO:0000256" key="2">
    <source>
        <dbReference type="ARBA" id="ARBA00023125"/>
    </source>
</evidence>
<evidence type="ECO:0000259" key="5">
    <source>
        <dbReference type="PROSITE" id="PS51077"/>
    </source>
</evidence>